<evidence type="ECO:0000313" key="2">
    <source>
        <dbReference type="Proteomes" id="UP001190926"/>
    </source>
</evidence>
<protein>
    <submittedName>
        <fullName evidence="1">Uncharacterized protein</fullName>
    </submittedName>
</protein>
<dbReference type="PANTHER" id="PTHR34574">
    <property type="entry name" value="CALCIUM-BINDING EF-HAND FAMILY PROTEIN-RELATED"/>
    <property type="match status" value="1"/>
</dbReference>
<proteinExistence type="predicted"/>
<dbReference type="EMBL" id="SDAM02029559">
    <property type="protein sequence ID" value="KAH6756339.1"/>
    <property type="molecule type" value="Genomic_DNA"/>
</dbReference>
<dbReference type="AlphaFoldDB" id="A0AAD4IPC8"/>
<reference evidence="1 2" key="1">
    <citation type="journal article" date="2021" name="Nat. Commun.">
        <title>Incipient diploidization of the medicinal plant Perilla within 10,000 years.</title>
        <authorList>
            <person name="Zhang Y."/>
            <person name="Shen Q."/>
            <person name="Leng L."/>
            <person name="Zhang D."/>
            <person name="Chen S."/>
            <person name="Shi Y."/>
            <person name="Ning Z."/>
            <person name="Chen S."/>
        </authorList>
    </citation>
    <scope>NUCLEOTIDE SEQUENCE [LARGE SCALE GENOMIC DNA]</scope>
    <source>
        <strain evidence="2">cv. PC099</strain>
    </source>
</reference>
<comment type="caution">
    <text evidence="1">The sequence shown here is derived from an EMBL/GenBank/DDBJ whole genome shotgun (WGS) entry which is preliminary data.</text>
</comment>
<name>A0AAD4IPC8_PERFH</name>
<dbReference type="PANTHER" id="PTHR34574:SF2">
    <property type="entry name" value="CALCIUM-BINDING EF-HAND FAMILY PROTEIN"/>
    <property type="match status" value="1"/>
</dbReference>
<organism evidence="1 2">
    <name type="scientific">Perilla frutescens var. hirtella</name>
    <name type="common">Perilla citriodora</name>
    <name type="synonym">Perilla setoyensis</name>
    <dbReference type="NCBI Taxonomy" id="608512"/>
    <lineage>
        <taxon>Eukaryota</taxon>
        <taxon>Viridiplantae</taxon>
        <taxon>Streptophyta</taxon>
        <taxon>Embryophyta</taxon>
        <taxon>Tracheophyta</taxon>
        <taxon>Spermatophyta</taxon>
        <taxon>Magnoliopsida</taxon>
        <taxon>eudicotyledons</taxon>
        <taxon>Gunneridae</taxon>
        <taxon>Pentapetalae</taxon>
        <taxon>asterids</taxon>
        <taxon>lamiids</taxon>
        <taxon>Lamiales</taxon>
        <taxon>Lamiaceae</taxon>
        <taxon>Nepetoideae</taxon>
        <taxon>Elsholtzieae</taxon>
        <taxon>Perilla</taxon>
    </lineage>
</organism>
<evidence type="ECO:0000313" key="1">
    <source>
        <dbReference type="EMBL" id="KAH6756339.1"/>
    </source>
</evidence>
<sequence length="703" mass="79903">MNANFECFSNILDAIQLQLISITEDDSILGDPPPGSGFGSEVKGIDKDDVVLVAEDSSDEILGIQDKKTLEPKENVKHGEKEFKKASNKYRENQMMKKESLLRHRPSKMARQPQNFSLPKTLILILNPLHLFPSKFLNVLPQILHSLSKPIKTSSQNPKFSGQNTSHHLDFRSFAGQNKGKTGGIIDSDTNILCEAKRNAHRRSKKMVESLFYRLKNSHKNYLDNFLEEKLQMIYLGYDRMVRFMEKDYPNLKHLLTPFSQILFLPRVGSIQIYIYHQLQTLIHSEMASSTAQIHTLGIVSPFIAIKSSRNHPNKTVFFDTKLNNGSIPFRLKLNSKQVQRTRRSERLAEKSPRLMREIRNENPIFSKKDLFTNDSQEMKLNFKESLDGLDEISGVTYVSPNINLEENSVNKVEYQANSTEKQDITSSVELMPTISGAKQRLNESQGVNLMNDSKGNRVHKNSTMKAIKSSEDVKGGSYIMELAENDKLFTNFMNYKYREFDAYSKLPLNDPQPAVNNITAASNFPAHRTSLKFDHNYSKVLNELTHGKQEKISKTQFKELLLDILLGMVAGLKQDPVVILQIDGDDPQKFVNSFSLELGVPPTADPWALSNISKPALKLFKDPLHEQNAFDRSGIRRLLSNKFELKKTLDFALERVLDDRDEKISKEYMSVVLDNLAVSVGLPPFGAVDKMDSIIAEALKMF</sequence>
<accession>A0AAD4IPC8</accession>
<gene>
    <name evidence="1" type="ORF">C2S53_002638</name>
</gene>
<dbReference type="Proteomes" id="UP001190926">
    <property type="component" value="Unassembled WGS sequence"/>
</dbReference>
<keyword evidence="2" id="KW-1185">Reference proteome</keyword>